<evidence type="ECO:0000256" key="9">
    <source>
        <dbReference type="ARBA" id="ARBA00023157"/>
    </source>
</evidence>
<comment type="function">
    <text evidence="1 10">Has antibacterial activity.</text>
</comment>
<dbReference type="InterPro" id="IPR050544">
    <property type="entry name" value="Beta-defensin"/>
</dbReference>
<feature type="signal peptide" evidence="10">
    <location>
        <begin position="1"/>
        <end position="33"/>
    </location>
</feature>
<evidence type="ECO:0000259" key="11">
    <source>
        <dbReference type="Pfam" id="PF13841"/>
    </source>
</evidence>
<keyword evidence="4 10" id="KW-0964">Secreted</keyword>
<dbReference type="SMR" id="A0A5F9CDZ9"/>
<dbReference type="Gene3D" id="3.10.360.10">
    <property type="entry name" value="Antimicrobial Peptide, Beta-defensin 2, Chain A"/>
    <property type="match status" value="1"/>
</dbReference>
<dbReference type="Ensembl" id="ENSOCUT00000057069.1">
    <property type="protein sequence ID" value="ENSOCUP00000031820.1"/>
    <property type="gene ID" value="ENSOCUG00000039075.1"/>
</dbReference>
<evidence type="ECO:0000256" key="5">
    <source>
        <dbReference type="ARBA" id="ARBA00022529"/>
    </source>
</evidence>
<evidence type="ECO:0000256" key="4">
    <source>
        <dbReference type="ARBA" id="ARBA00022525"/>
    </source>
</evidence>
<evidence type="ECO:0000256" key="1">
    <source>
        <dbReference type="ARBA" id="ARBA00002878"/>
    </source>
</evidence>
<dbReference type="InterPro" id="IPR025933">
    <property type="entry name" value="Beta_defensin_dom"/>
</dbReference>
<reference evidence="12 13" key="1">
    <citation type="journal article" date="2011" name="Nature">
        <title>A high-resolution map of human evolutionary constraint using 29 mammals.</title>
        <authorList>
            <person name="Lindblad-Toh K."/>
            <person name="Garber M."/>
            <person name="Zuk O."/>
            <person name="Lin M.F."/>
            <person name="Parker B.J."/>
            <person name="Washietl S."/>
            <person name="Kheradpour P."/>
            <person name="Ernst J."/>
            <person name="Jordan G."/>
            <person name="Mauceli E."/>
            <person name="Ward L.D."/>
            <person name="Lowe C.B."/>
            <person name="Holloway A.K."/>
            <person name="Clamp M."/>
            <person name="Gnerre S."/>
            <person name="Alfoldi J."/>
            <person name="Beal K."/>
            <person name="Chang J."/>
            <person name="Clawson H."/>
            <person name="Cuff J."/>
            <person name="Di Palma F."/>
            <person name="Fitzgerald S."/>
            <person name="Flicek P."/>
            <person name="Guttman M."/>
            <person name="Hubisz M.J."/>
            <person name="Jaffe D.B."/>
            <person name="Jungreis I."/>
            <person name="Kent W.J."/>
            <person name="Kostka D."/>
            <person name="Lara M."/>
            <person name="Martins A.L."/>
            <person name="Massingham T."/>
            <person name="Moltke I."/>
            <person name="Raney B.J."/>
            <person name="Rasmussen M.D."/>
            <person name="Robinson J."/>
            <person name="Stark A."/>
            <person name="Vilella A.J."/>
            <person name="Wen J."/>
            <person name="Xie X."/>
            <person name="Zody M.C."/>
            <person name="Baldwin J."/>
            <person name="Bloom T."/>
            <person name="Chin C.W."/>
            <person name="Heiman D."/>
            <person name="Nicol R."/>
            <person name="Nusbaum C."/>
            <person name="Young S."/>
            <person name="Wilkinson J."/>
            <person name="Worley K.C."/>
            <person name="Kovar C.L."/>
            <person name="Muzny D.M."/>
            <person name="Gibbs R.A."/>
            <person name="Cree A."/>
            <person name="Dihn H.H."/>
            <person name="Fowler G."/>
            <person name="Jhangiani S."/>
            <person name="Joshi V."/>
            <person name="Lee S."/>
            <person name="Lewis L.R."/>
            <person name="Nazareth L.V."/>
            <person name="Okwuonu G."/>
            <person name="Santibanez J."/>
            <person name="Warren W.C."/>
            <person name="Mardis E.R."/>
            <person name="Weinstock G.M."/>
            <person name="Wilson R.K."/>
            <person name="Delehaunty K."/>
            <person name="Dooling D."/>
            <person name="Fronik C."/>
            <person name="Fulton L."/>
            <person name="Fulton B."/>
            <person name="Graves T."/>
            <person name="Minx P."/>
            <person name="Sodergren E."/>
            <person name="Birney E."/>
            <person name="Margulies E.H."/>
            <person name="Herrero J."/>
            <person name="Green E.D."/>
            <person name="Haussler D."/>
            <person name="Siepel A."/>
            <person name="Goldman N."/>
            <person name="Pollard K.S."/>
            <person name="Pedersen J.S."/>
            <person name="Lander E.S."/>
            <person name="Kellis M."/>
        </authorList>
    </citation>
    <scope>NUCLEOTIDE SEQUENCE [LARGE SCALE GENOMIC DNA]</scope>
    <source>
        <strain evidence="12 13">Thorbecke inbred</strain>
    </source>
</reference>
<dbReference type="STRING" id="9986.ENSOCUP00000031820"/>
<evidence type="ECO:0000256" key="7">
    <source>
        <dbReference type="ARBA" id="ARBA00022940"/>
    </source>
</evidence>
<feature type="domain" description="Beta-defensin" evidence="11">
    <location>
        <begin position="30"/>
        <end position="59"/>
    </location>
</feature>
<dbReference type="GO" id="GO:0005576">
    <property type="term" value="C:extracellular region"/>
    <property type="evidence" value="ECO:0007669"/>
    <property type="project" value="UniProtKB-SubCell"/>
</dbReference>
<comment type="subcellular location">
    <subcellularLocation>
        <location evidence="2 10">Secreted</location>
    </subcellularLocation>
</comment>
<keyword evidence="13" id="KW-1185">Reference proteome</keyword>
<comment type="similarity">
    <text evidence="3 10">Belongs to the beta-defensin family.</text>
</comment>
<dbReference type="Pfam" id="PF13841">
    <property type="entry name" value="Defensin_beta_2"/>
    <property type="match status" value="1"/>
</dbReference>
<dbReference type="Proteomes" id="UP000001811">
    <property type="component" value="Chromosome 4"/>
</dbReference>
<evidence type="ECO:0000313" key="13">
    <source>
        <dbReference type="Proteomes" id="UP000001811"/>
    </source>
</evidence>
<dbReference type="PANTHER" id="PTHR15001">
    <property type="entry name" value="BETA-DEFENSIN 123-RELATED"/>
    <property type="match status" value="1"/>
</dbReference>
<keyword evidence="6 10" id="KW-0732">Signal</keyword>
<dbReference type="Bgee" id="ENSOCUG00000039075">
    <property type="expression patterns" value="Expressed in testis"/>
</dbReference>
<dbReference type="GO" id="GO:0045087">
    <property type="term" value="P:innate immune response"/>
    <property type="evidence" value="ECO:0007669"/>
    <property type="project" value="InterPro"/>
</dbReference>
<evidence type="ECO:0000256" key="6">
    <source>
        <dbReference type="ARBA" id="ARBA00022729"/>
    </source>
</evidence>
<reference evidence="12" key="2">
    <citation type="submission" date="2025-08" db="UniProtKB">
        <authorList>
            <consortium name="Ensembl"/>
        </authorList>
    </citation>
    <scope>IDENTIFICATION</scope>
    <source>
        <strain evidence="12">Thorbecke</strain>
    </source>
</reference>
<keyword evidence="5 10" id="KW-0929">Antimicrobial</keyword>
<dbReference type="AlphaFoldDB" id="A0A5F9CDZ9"/>
<evidence type="ECO:0000313" key="12">
    <source>
        <dbReference type="Ensembl" id="ENSOCUP00000031820.1"/>
    </source>
</evidence>
<dbReference type="PANTHER" id="PTHR15001:SF8">
    <property type="entry name" value="BETA-DEFENSIN 121"/>
    <property type="match status" value="1"/>
</dbReference>
<evidence type="ECO:0000256" key="8">
    <source>
        <dbReference type="ARBA" id="ARBA00023022"/>
    </source>
</evidence>
<proteinExistence type="inferred from homology"/>
<feature type="chain" id="PRO_5023966112" description="Beta-defensin" evidence="10">
    <location>
        <begin position="34"/>
        <end position="81"/>
    </location>
</feature>
<name>A0A5F9CDZ9_RABIT</name>
<organism evidence="12 13">
    <name type="scientific">Oryctolagus cuniculus</name>
    <name type="common">Rabbit</name>
    <dbReference type="NCBI Taxonomy" id="9986"/>
    <lineage>
        <taxon>Eukaryota</taxon>
        <taxon>Metazoa</taxon>
        <taxon>Chordata</taxon>
        <taxon>Craniata</taxon>
        <taxon>Vertebrata</taxon>
        <taxon>Euteleostomi</taxon>
        <taxon>Mammalia</taxon>
        <taxon>Eutheria</taxon>
        <taxon>Euarchontoglires</taxon>
        <taxon>Glires</taxon>
        <taxon>Lagomorpha</taxon>
        <taxon>Leporidae</taxon>
        <taxon>Oryctolagus</taxon>
    </lineage>
</organism>
<accession>A0A5F9CDZ9</accession>
<dbReference type="EMBL" id="AAGW02060512">
    <property type="status" value="NOT_ANNOTATED_CDS"/>
    <property type="molecule type" value="Genomic_DNA"/>
</dbReference>
<evidence type="ECO:0000256" key="3">
    <source>
        <dbReference type="ARBA" id="ARBA00007371"/>
    </source>
</evidence>
<evidence type="ECO:0000256" key="10">
    <source>
        <dbReference type="RuleBase" id="RU231113"/>
    </source>
</evidence>
<protein>
    <recommendedName>
        <fullName evidence="10">Beta-defensin</fullName>
    </recommendedName>
</protein>
<dbReference type="GO" id="GO:0042742">
    <property type="term" value="P:defense response to bacterium"/>
    <property type="evidence" value="ECO:0007669"/>
    <property type="project" value="UniProtKB-UniRule"/>
</dbReference>
<keyword evidence="9" id="KW-1015">Disulfide bond</keyword>
<evidence type="ECO:0000256" key="2">
    <source>
        <dbReference type="ARBA" id="ARBA00004613"/>
    </source>
</evidence>
<dbReference type="InParanoid" id="A0A5F9CDZ9"/>
<sequence length="81" mass="8838">SRLQLLPPSVLGLLSTLTLLLPSLLLSVMKCWGTSGRCRATCKESEIFHILCKSEEKCCVNPKYVPVKPASTSLAKIPLQP</sequence>
<dbReference type="GeneTree" id="ENSGT00950000184476"/>
<keyword evidence="8 10" id="KW-0044">Antibiotic</keyword>
<reference evidence="12" key="3">
    <citation type="submission" date="2025-09" db="UniProtKB">
        <authorList>
            <consortium name="Ensembl"/>
        </authorList>
    </citation>
    <scope>IDENTIFICATION</scope>
    <source>
        <strain evidence="12">Thorbecke</strain>
    </source>
</reference>
<keyword evidence="7 10" id="KW-0211">Defensin</keyword>